<dbReference type="EMBL" id="CP000148">
    <property type="protein sequence ID" value="ABB30558.1"/>
    <property type="molecule type" value="Genomic_DNA"/>
</dbReference>
<evidence type="ECO:0000256" key="1">
    <source>
        <dbReference type="SAM" id="MobiDB-lite"/>
    </source>
</evidence>
<accession>Q39YW6</accession>
<proteinExistence type="predicted"/>
<keyword evidence="3" id="KW-1185">Reference proteome</keyword>
<reference evidence="2 3" key="2">
    <citation type="journal article" date="2009" name="BMC Microbiol.">
        <title>The genome sequence of Geobacter metallireducens: features of metabolism, physiology and regulation common and dissimilar to Geobacter sulfurreducens.</title>
        <authorList>
            <person name="Aklujkar M."/>
            <person name="Krushkal J."/>
            <person name="DiBartolo G."/>
            <person name="Lapidus A."/>
            <person name="Land M.L."/>
            <person name="Lovley D.R."/>
        </authorList>
    </citation>
    <scope>NUCLEOTIDE SEQUENCE [LARGE SCALE GENOMIC DNA]</scope>
    <source>
        <strain evidence="3">ATCC 53774 / DSM 7210 / GS-15</strain>
    </source>
</reference>
<dbReference type="HOGENOM" id="CLU_1576254_0_0_7"/>
<dbReference type="AlphaFoldDB" id="Q39YW6"/>
<evidence type="ECO:0000313" key="2">
    <source>
        <dbReference type="EMBL" id="ABB30558.1"/>
    </source>
</evidence>
<dbReference type="Proteomes" id="UP000007073">
    <property type="component" value="Chromosome"/>
</dbReference>
<protein>
    <submittedName>
        <fullName evidence="2">Uncharacterized protein</fullName>
    </submittedName>
</protein>
<evidence type="ECO:0000313" key="3">
    <source>
        <dbReference type="Proteomes" id="UP000007073"/>
    </source>
</evidence>
<organism evidence="2 3">
    <name type="scientific">Geobacter metallireducens (strain ATCC 53774 / DSM 7210 / GS-15)</name>
    <dbReference type="NCBI Taxonomy" id="269799"/>
    <lineage>
        <taxon>Bacteria</taxon>
        <taxon>Pseudomonadati</taxon>
        <taxon>Thermodesulfobacteriota</taxon>
        <taxon>Desulfuromonadia</taxon>
        <taxon>Geobacterales</taxon>
        <taxon>Geobacteraceae</taxon>
        <taxon>Geobacter</taxon>
    </lineage>
</organism>
<dbReference type="STRING" id="269799.Gmet_0313"/>
<feature type="compositionally biased region" description="Polar residues" evidence="1">
    <location>
        <begin position="160"/>
        <end position="169"/>
    </location>
</feature>
<name>Q39YW6_GEOMG</name>
<dbReference type="RefSeq" id="WP_004514025.1">
    <property type="nucleotide sequence ID" value="NC_007517.1"/>
</dbReference>
<sequence>MKKHSTFAIFNPGFCTIRSAPPSSAECLKTKPEAVTENNRGKRQRGALDGQQTIGALLSHGGHENAHKGETAKDGKSWLLLKKKDRYATGEDILGENRSVFSGRTQEKAFKTAPGKGSGQKRRERIRLREALENPALKEAPAPPMPRDIRPMLATPAEAPSTTPIGSSR</sequence>
<dbReference type="KEGG" id="gme:Gmet_0313"/>
<gene>
    <name evidence="2" type="ordered locus">Gmet_0313</name>
</gene>
<feature type="region of interest" description="Disordered" evidence="1">
    <location>
        <begin position="104"/>
        <end position="169"/>
    </location>
</feature>
<reference evidence="2 3" key="1">
    <citation type="submission" date="2005-10" db="EMBL/GenBank/DDBJ databases">
        <title>Complete sequence of Geobacter metallireducens GS-15.</title>
        <authorList>
            <consortium name="US DOE Joint Genome Institute"/>
            <person name="Copeland A."/>
            <person name="Lucas S."/>
            <person name="Lapidus A."/>
            <person name="Barry K."/>
            <person name="Detter J.C."/>
            <person name="Glavina T."/>
            <person name="Hammon N."/>
            <person name="Israni S."/>
            <person name="Pitluck S."/>
            <person name="Di Bartolo G."/>
            <person name="Chain P."/>
            <person name="Schmutz J."/>
            <person name="Larimer F."/>
            <person name="Land M."/>
            <person name="Kyrpides N."/>
            <person name="Ivanova N."/>
            <person name="Richardson P."/>
        </authorList>
    </citation>
    <scope>NUCLEOTIDE SEQUENCE [LARGE SCALE GENOMIC DNA]</scope>
    <source>
        <strain evidence="3">ATCC 53774 / DSM 7210 / GS-15</strain>
    </source>
</reference>